<name>A0AAW0R477_9PEZI</name>
<dbReference type="Pfam" id="PF17172">
    <property type="entry name" value="GST_N_4"/>
    <property type="match status" value="1"/>
</dbReference>
<dbReference type="AlphaFoldDB" id="A0AAW0R477"/>
<sequence>MALSKSTTKLTVHRGFDWPGRYTWSPFVTKLEVRLRFAGLPYVVGNGGPRSAPQGKIPYVDMPGEEQQLGDSTLIIRHLVEKDMLPDLNAGLDKTQQAQDLAWRALMEDKLYFYGLRERWLDNYVTMRSTVMASIPYPIQVLVGLLAYRKATTSLNAQGTGLLTREQFTAHQAECWAALDAQVAAARQQSNAASRPDEPFWLLGGDQPTEADASLMAFVVTTLFCTALYAGCVMDANWIAVENRAPVAGKLIRSHSALLDYCNRIHNRYFTDYERWEDEVRKVEG</sequence>
<evidence type="ECO:0000256" key="2">
    <source>
        <dbReference type="ARBA" id="ARBA00007409"/>
    </source>
</evidence>
<dbReference type="SFLD" id="SFLDG01200">
    <property type="entry name" value="SUF1.1"/>
    <property type="match status" value="1"/>
</dbReference>
<dbReference type="Proteomes" id="UP001392437">
    <property type="component" value="Unassembled WGS sequence"/>
</dbReference>
<proteinExistence type="inferred from homology"/>
<evidence type="ECO:0000313" key="5">
    <source>
        <dbReference type="Proteomes" id="UP001392437"/>
    </source>
</evidence>
<keyword evidence="5" id="KW-1185">Reference proteome</keyword>
<dbReference type="InterPro" id="IPR036249">
    <property type="entry name" value="Thioredoxin-like_sf"/>
</dbReference>
<reference evidence="4 5" key="1">
    <citation type="submission" date="2023-01" db="EMBL/GenBank/DDBJ databases">
        <title>Analysis of 21 Apiospora genomes using comparative genomics revels a genus with tremendous synthesis potential of carbohydrate active enzymes and secondary metabolites.</title>
        <authorList>
            <person name="Sorensen T."/>
        </authorList>
    </citation>
    <scope>NUCLEOTIDE SEQUENCE [LARGE SCALE GENOMIC DNA]</scope>
    <source>
        <strain evidence="4 5">CBS 117206</strain>
    </source>
</reference>
<dbReference type="SFLD" id="SFLDS00019">
    <property type="entry name" value="Glutathione_Transferase_(cytos"/>
    <property type="match status" value="1"/>
</dbReference>
<evidence type="ECO:0000256" key="1">
    <source>
        <dbReference type="ARBA" id="ARBA00006475"/>
    </source>
</evidence>
<dbReference type="PANTHER" id="PTHR12289">
    <property type="entry name" value="METAXIN RELATED"/>
    <property type="match status" value="1"/>
</dbReference>
<protein>
    <submittedName>
        <fullName evidence="4">Glutathione S-transferase</fullName>
    </submittedName>
</protein>
<comment type="caution">
    <text evidence="4">The sequence shown here is derived from an EMBL/GenBank/DDBJ whole genome shotgun (WGS) entry which is preliminary data.</text>
</comment>
<dbReference type="InterPro" id="IPR012336">
    <property type="entry name" value="Thioredoxin-like_fold"/>
</dbReference>
<dbReference type="SUPFAM" id="SSF52833">
    <property type="entry name" value="Thioredoxin-like"/>
    <property type="match status" value="1"/>
</dbReference>
<comment type="similarity">
    <text evidence="1">Belongs to the FAX family.</text>
</comment>
<dbReference type="EMBL" id="JAQQWP010000003">
    <property type="protein sequence ID" value="KAK8123715.1"/>
    <property type="molecule type" value="Genomic_DNA"/>
</dbReference>
<evidence type="ECO:0000259" key="3">
    <source>
        <dbReference type="PROSITE" id="PS50404"/>
    </source>
</evidence>
<comment type="similarity">
    <text evidence="2">Belongs to the GST superfamily.</text>
</comment>
<feature type="domain" description="GST N-terminal" evidence="3">
    <location>
        <begin position="1"/>
        <end position="87"/>
    </location>
</feature>
<dbReference type="PROSITE" id="PS50404">
    <property type="entry name" value="GST_NTER"/>
    <property type="match status" value="1"/>
</dbReference>
<organism evidence="4 5">
    <name type="scientific">Apiospora kogelbergensis</name>
    <dbReference type="NCBI Taxonomy" id="1337665"/>
    <lineage>
        <taxon>Eukaryota</taxon>
        <taxon>Fungi</taxon>
        <taxon>Dikarya</taxon>
        <taxon>Ascomycota</taxon>
        <taxon>Pezizomycotina</taxon>
        <taxon>Sordariomycetes</taxon>
        <taxon>Xylariomycetidae</taxon>
        <taxon>Amphisphaeriales</taxon>
        <taxon>Apiosporaceae</taxon>
        <taxon>Apiospora</taxon>
    </lineage>
</organism>
<dbReference type="PANTHER" id="PTHR12289:SF41">
    <property type="entry name" value="FAILED AXON CONNECTIONS-RELATED"/>
    <property type="match status" value="1"/>
</dbReference>
<evidence type="ECO:0000313" key="4">
    <source>
        <dbReference type="EMBL" id="KAK8123715.1"/>
    </source>
</evidence>
<gene>
    <name evidence="4" type="ORF">PG999_003633</name>
</gene>
<dbReference type="InterPro" id="IPR040079">
    <property type="entry name" value="Glutathione_S-Trfase"/>
</dbReference>
<dbReference type="InterPro" id="IPR004045">
    <property type="entry name" value="Glutathione_S-Trfase_N"/>
</dbReference>
<dbReference type="GO" id="GO:0005737">
    <property type="term" value="C:cytoplasm"/>
    <property type="evidence" value="ECO:0007669"/>
    <property type="project" value="TreeGrafter"/>
</dbReference>
<dbReference type="InterPro" id="IPR050931">
    <property type="entry name" value="Mito_Protein_Transport_Metaxin"/>
</dbReference>
<dbReference type="SFLD" id="SFLDG01180">
    <property type="entry name" value="SUF1"/>
    <property type="match status" value="1"/>
</dbReference>
<dbReference type="InterPro" id="IPR026928">
    <property type="entry name" value="FAX/IsoI-like"/>
</dbReference>
<accession>A0AAW0R477</accession>